<evidence type="ECO:0000256" key="1">
    <source>
        <dbReference type="SAM" id="Phobius"/>
    </source>
</evidence>
<protein>
    <submittedName>
        <fullName evidence="2">Uncharacterized protein</fullName>
    </submittedName>
</protein>
<evidence type="ECO:0000313" key="3">
    <source>
        <dbReference type="Proteomes" id="UP000767291"/>
    </source>
</evidence>
<evidence type="ECO:0000313" key="2">
    <source>
        <dbReference type="EMBL" id="MBP1855601.1"/>
    </source>
</evidence>
<dbReference type="EMBL" id="JAGGJX010000003">
    <property type="protein sequence ID" value="MBP1855601.1"/>
    <property type="molecule type" value="Genomic_DNA"/>
</dbReference>
<reference evidence="2 3" key="1">
    <citation type="submission" date="2021-03" db="EMBL/GenBank/DDBJ databases">
        <title>Genomic Encyclopedia of Type Strains, Phase IV (KMG-IV): sequencing the most valuable type-strain genomes for metagenomic binning, comparative biology and taxonomic classification.</title>
        <authorList>
            <person name="Goeker M."/>
        </authorList>
    </citation>
    <scope>NUCLEOTIDE SEQUENCE [LARGE SCALE GENOMIC DNA]</scope>
    <source>
        <strain evidence="2 3">DSM 1289</strain>
    </source>
</reference>
<organism evidence="2 3">
    <name type="scientific">Metaclostridioides mangenotii</name>
    <dbReference type="NCBI Taxonomy" id="1540"/>
    <lineage>
        <taxon>Bacteria</taxon>
        <taxon>Bacillati</taxon>
        <taxon>Bacillota</taxon>
        <taxon>Clostridia</taxon>
        <taxon>Peptostreptococcales</taxon>
        <taxon>Peptostreptococcaceae</taxon>
        <taxon>Metaclostridioides</taxon>
    </lineage>
</organism>
<accession>A0ABS4ECD6</accession>
<feature type="transmembrane region" description="Helical" evidence="1">
    <location>
        <begin position="20"/>
        <end position="48"/>
    </location>
</feature>
<name>A0ABS4ECD6_9FIRM</name>
<keyword evidence="1" id="KW-0472">Membrane</keyword>
<comment type="caution">
    <text evidence="2">The sequence shown here is derived from an EMBL/GenBank/DDBJ whole genome shotgun (WGS) entry which is preliminary data.</text>
</comment>
<sequence length="55" mass="6453">MTYIKRMQLYLNRKNIDIAFVFVMLGIIMSSFFANAWIISLLACLFIKDDETNTN</sequence>
<proteinExistence type="predicted"/>
<keyword evidence="3" id="KW-1185">Reference proteome</keyword>
<gene>
    <name evidence="2" type="ORF">J2Z43_001996</name>
</gene>
<dbReference type="Proteomes" id="UP000767291">
    <property type="component" value="Unassembled WGS sequence"/>
</dbReference>
<keyword evidence="1" id="KW-1133">Transmembrane helix</keyword>
<keyword evidence="1" id="KW-0812">Transmembrane</keyword>